<dbReference type="KEGG" id="cprv:CYPRO_2086"/>
<evidence type="ECO:0000313" key="4">
    <source>
        <dbReference type="Proteomes" id="UP000254808"/>
    </source>
</evidence>
<accession>A0A345ULI4</accession>
<dbReference type="Proteomes" id="UP000254808">
    <property type="component" value="Chromosome"/>
</dbReference>
<feature type="chain" id="PRO_5016692078" evidence="2">
    <location>
        <begin position="21"/>
        <end position="997"/>
    </location>
</feature>
<reference evidence="3 4" key="1">
    <citation type="submission" date="2018-03" db="EMBL/GenBank/DDBJ databases">
        <title>Phenotypic and genomic properties of Cyclonatronum proteinivorum gen. nov., sp. nov., a haloalkaliphilic bacteroidete from soda lakes possessing Na+-translocating rhodopsin.</title>
        <authorList>
            <person name="Toshchakov S.V."/>
            <person name="Korzhenkov A."/>
            <person name="Samarov N.I."/>
            <person name="Kublanov I.V."/>
            <person name="Muntyan M.S."/>
            <person name="Sorokin D.Y."/>
        </authorList>
    </citation>
    <scope>NUCLEOTIDE SEQUENCE [LARGE SCALE GENOMIC DNA]</scope>
    <source>
        <strain evidence="3 4">Omega</strain>
    </source>
</reference>
<dbReference type="PANTHER" id="PTHR36842">
    <property type="entry name" value="PROTEIN TOLB HOMOLOG"/>
    <property type="match status" value="1"/>
</dbReference>
<protein>
    <submittedName>
        <fullName evidence="3">WD40-like Beta Propeller Repeat</fullName>
    </submittedName>
</protein>
<dbReference type="Pfam" id="PF07676">
    <property type="entry name" value="PD40"/>
    <property type="match status" value="2"/>
</dbReference>
<sequence length="997" mass="113268">MYKIYLLCLALTLLTLSVLNQQLSAQHPSFEQNIGFSIFNERNHPQLEWMSAETEHFIISYPKHLAGIEQEAAAIAEATYTALSANLNVTFDFKIRIFLSDEDEIVNGFAVPFWNSYTNIWVNLNDVAQAWSGPEKWLRTVLAHELAHIFHFEAVKSNLPLFGAVATGVSLPEPWTEGIAQYYTEPWHVLRGDQLLRTAIYDGRPDFRRNESIRDRGLMYASGNAQLRYFASAYGDSLIPKILAHRDTTFFGLARTHNFNNAFREVTGQSFRDFEDEWRRHMSIYYHTLAGQMERSDSLGVRPDTLAGLLISDVQYSPDGRKFTSIVLNSRSRPVTELSLHDHARRQNRRVIDRGSISGPVSWSPDSRYIAYSANVRGRYGALINDLYRIDTQTGRRERLTHTRRASAPQFGQDSNTLFFVGNDNGTGNIYRLNTETGQETKLTEYSGDVQIGRTAMNPDGTHLAYALFDSDGSRQIIVLDLESRTEMRFTTPFIDDRNPLWSPDGRWLAYTSMRDRVPNLFVRKAFETDSVEERVTALFTGGTALQWLPADSLHADGRFSMIATDSKSNNKVYRIDASRRAEEPDPQVNPTYTGWLTHQPPHVIPREIAPDESLITDRYAYNSWRNISHVSTIPFPFFADDQNYGAGFVSLWSEPLSRHMITAVGALSIPNFTDNSLFFLSYTNNQFRPSLSLNAYHNSFTGRFYERDFLITTNSGSFLLASLPRDWFDTPFIRTTLFGRLRYEYTNADRNWEGPAVRRLPEPESGWQSDVRLGVRIHKAVPYAWNVVHPLEGYGLEARVTIATDALGGETNYMRPDVKAFMILPGLGDARFYLYGRAILQNGESFGQDYIGFSRYDDIQFGDTLPGLDVLYTDTERVRGYSSWGDGYVTGNRMLFGTIEYRIPFLPSLQTQVLGLVSLGRTTIAAFMDGGAVWNDDLLPGDGVTRRLGTGFELKNELNIGGLRIAHNLGYAQPFNDFGTGRNEEIYYRIKAVIPF</sequence>
<dbReference type="InterPro" id="IPR011659">
    <property type="entry name" value="WD40"/>
</dbReference>
<evidence type="ECO:0000256" key="1">
    <source>
        <dbReference type="ARBA" id="ARBA00009820"/>
    </source>
</evidence>
<dbReference type="PANTHER" id="PTHR36842:SF1">
    <property type="entry name" value="PROTEIN TOLB"/>
    <property type="match status" value="1"/>
</dbReference>
<comment type="similarity">
    <text evidence="1">Belongs to the TolB family.</text>
</comment>
<dbReference type="SUPFAM" id="SSF82171">
    <property type="entry name" value="DPP6 N-terminal domain-like"/>
    <property type="match status" value="1"/>
</dbReference>
<organism evidence="3 4">
    <name type="scientific">Cyclonatronum proteinivorum</name>
    <dbReference type="NCBI Taxonomy" id="1457365"/>
    <lineage>
        <taxon>Bacteria</taxon>
        <taxon>Pseudomonadati</taxon>
        <taxon>Balneolota</taxon>
        <taxon>Balneolia</taxon>
        <taxon>Balneolales</taxon>
        <taxon>Cyclonatronaceae</taxon>
        <taxon>Cyclonatronum</taxon>
    </lineage>
</organism>
<dbReference type="Gene3D" id="2.120.10.30">
    <property type="entry name" value="TolB, C-terminal domain"/>
    <property type="match status" value="2"/>
</dbReference>
<dbReference type="RefSeq" id="WP_114984534.1">
    <property type="nucleotide sequence ID" value="NZ_CP027806.1"/>
</dbReference>
<evidence type="ECO:0000313" key="3">
    <source>
        <dbReference type="EMBL" id="AXJ01336.1"/>
    </source>
</evidence>
<name>A0A345ULI4_9BACT</name>
<keyword evidence="4" id="KW-1185">Reference proteome</keyword>
<feature type="signal peptide" evidence="2">
    <location>
        <begin position="1"/>
        <end position="20"/>
    </location>
</feature>
<gene>
    <name evidence="3" type="ORF">CYPRO_2086</name>
</gene>
<evidence type="ECO:0000256" key="2">
    <source>
        <dbReference type="SAM" id="SignalP"/>
    </source>
</evidence>
<dbReference type="InterPro" id="IPR011042">
    <property type="entry name" value="6-blade_b-propeller_TolB-like"/>
</dbReference>
<keyword evidence="2" id="KW-0732">Signal</keyword>
<dbReference type="AlphaFoldDB" id="A0A345ULI4"/>
<dbReference type="EMBL" id="CP027806">
    <property type="protein sequence ID" value="AXJ01336.1"/>
    <property type="molecule type" value="Genomic_DNA"/>
</dbReference>
<dbReference type="OrthoDB" id="9799878at2"/>
<proteinExistence type="inferred from homology"/>